<feature type="coiled-coil region" evidence="1">
    <location>
        <begin position="92"/>
        <end position="140"/>
    </location>
</feature>
<evidence type="ECO:0000256" key="1">
    <source>
        <dbReference type="SAM" id="Coils"/>
    </source>
</evidence>
<dbReference type="Gene3D" id="1.20.5.340">
    <property type="match status" value="1"/>
</dbReference>
<dbReference type="AlphaFoldDB" id="A0A9Q4B0Q1"/>
<proteinExistence type="predicted"/>
<comment type="caution">
    <text evidence="2">The sequence shown here is derived from an EMBL/GenBank/DDBJ whole genome shotgun (WGS) entry which is preliminary data.</text>
</comment>
<protein>
    <submittedName>
        <fullName evidence="2">DUF5082 family protein</fullName>
    </submittedName>
</protein>
<name>A0A9Q4B0Q1_SALAG</name>
<evidence type="ECO:0000313" key="3">
    <source>
        <dbReference type="Proteomes" id="UP001057753"/>
    </source>
</evidence>
<dbReference type="SUPFAM" id="SSF58100">
    <property type="entry name" value="Bacterial hemolysins"/>
    <property type="match status" value="1"/>
</dbReference>
<dbReference type="Proteomes" id="UP001057753">
    <property type="component" value="Unassembled WGS sequence"/>
</dbReference>
<dbReference type="RefSeq" id="WP_078576551.1">
    <property type="nucleotide sequence ID" value="NZ_JABXYM010000001.1"/>
</dbReference>
<keyword evidence="1" id="KW-0175">Coiled coil</keyword>
<reference evidence="2" key="1">
    <citation type="submission" date="2020-06" db="EMBL/GenBank/DDBJ databases">
        <title>Insight into the genomes of haloalkaliphilic bacilli from Kenyan soda lakes.</title>
        <authorList>
            <person name="Mwirichia R."/>
            <person name="Villamizar G.C."/>
            <person name="Poehlein A."/>
            <person name="Mugweru J."/>
            <person name="Kipnyargis A."/>
            <person name="Kiplimo D."/>
            <person name="Orwa P."/>
            <person name="Daniel R."/>
        </authorList>
    </citation>
    <scope>NUCLEOTIDE SEQUENCE</scope>
    <source>
        <strain evidence="2">B1096_S55</strain>
    </source>
</reference>
<dbReference type="InterPro" id="IPR031681">
    <property type="entry name" value="YwqH-like"/>
</dbReference>
<dbReference type="Pfam" id="PF16888">
    <property type="entry name" value="YwqH-like"/>
    <property type="match status" value="1"/>
</dbReference>
<dbReference type="OrthoDB" id="2454201at2"/>
<sequence length="141" mass="16025">MITDVSSLNNQITNLRSSIYSMNQQVSLKTEEISRLKMALSDLNGYSSEFDSSKKLCLMPELTAKTWFGSLASKFQSFQSGDLQRGYLALSQNQLNNVIANVEEKISTLESSVNQLERNISSHNTRINQLTEQRNQELRRT</sequence>
<keyword evidence="3" id="KW-1185">Reference proteome</keyword>
<accession>A0A9Q4B0Q1</accession>
<gene>
    <name evidence="2" type="ORF">HXA33_06420</name>
</gene>
<organism evidence="2 3">
    <name type="scientific">Salipaludibacillus agaradhaerens</name>
    <name type="common">Bacillus agaradhaerens</name>
    <dbReference type="NCBI Taxonomy" id="76935"/>
    <lineage>
        <taxon>Bacteria</taxon>
        <taxon>Bacillati</taxon>
        <taxon>Bacillota</taxon>
        <taxon>Bacilli</taxon>
        <taxon>Bacillales</taxon>
        <taxon>Bacillaceae</taxon>
    </lineage>
</organism>
<dbReference type="EMBL" id="JABXYM010000001">
    <property type="protein sequence ID" value="MCR6096179.1"/>
    <property type="molecule type" value="Genomic_DNA"/>
</dbReference>
<evidence type="ECO:0000313" key="2">
    <source>
        <dbReference type="EMBL" id="MCR6096179.1"/>
    </source>
</evidence>